<accession>A0A1Z5R7P0</accession>
<name>A0A1Z5R7P0_SORBI</name>
<dbReference type="PANTHER" id="PTHR34145:SF49">
    <property type="entry name" value="FBD DOMAIN-CONTAINING PROTEIN"/>
    <property type="match status" value="1"/>
</dbReference>
<protein>
    <recommendedName>
        <fullName evidence="1">At1g61320/AtMIF1 LRR domain-containing protein</fullName>
    </recommendedName>
</protein>
<dbReference type="SUPFAM" id="SSF52058">
    <property type="entry name" value="L domain-like"/>
    <property type="match status" value="1"/>
</dbReference>
<dbReference type="EMBL" id="CM000766">
    <property type="protein sequence ID" value="OQU79783.1"/>
    <property type="molecule type" value="Genomic_DNA"/>
</dbReference>
<sequence length="494" mass="55049">MITGAVGSIASVAAGKISPCQQDDDSDSQAGKPTGSSIADLPEEIWHHIHSLVPIRDAARAACTSHAFLHSWRCRPNLILNRHTLIPKKHGFEVNFSDIIDHILRKHSGIGVKILDIQFSAGFGTYFFDRWLKNIVKATTEELTVIPPWTLDYSFPCSVLSSTRAGNSIRYLKLGFCAFNPTTELGPLRNLAILSLHHVNVTEDELECFLSRCHALEQLNVKDCVRIICLKLPRALQKLSSLTASECRWLRVIESKAANLSSLHLDGNIKLSLAGNMQMKRLSIVQNLYFARFEHPSIVPNLETLHIISSSVFGSTPPMLPTKFLHLKHLVIDIPSGDSLPLSYDYLHLVSFLDASPSLETLILNVALKFMKQKSVFEDSYGLRQMPEDRHFCLKNVKMTGFNSAKSLVELTCYILENAVSLECLTLDTIDCVRCSENPRECHASNSVLIREAHRALKAITCYIKDKVPATVKFIVISQCHAVAVGEDDDGRHT</sequence>
<dbReference type="InterPro" id="IPR053772">
    <property type="entry name" value="At1g61320/At1g61330-like"/>
</dbReference>
<dbReference type="SUPFAM" id="SSF81383">
    <property type="entry name" value="F-box domain"/>
    <property type="match status" value="1"/>
</dbReference>
<reference evidence="3" key="2">
    <citation type="journal article" date="2018" name="Plant J.">
        <title>The Sorghum bicolor reference genome: improved assembly, gene annotations, a transcriptome atlas, and signatures of genome organization.</title>
        <authorList>
            <person name="McCormick R.F."/>
            <person name="Truong S.K."/>
            <person name="Sreedasyam A."/>
            <person name="Jenkins J."/>
            <person name="Shu S."/>
            <person name="Sims D."/>
            <person name="Kennedy M."/>
            <person name="Amirebrahimi M."/>
            <person name="Weers B.D."/>
            <person name="McKinley B."/>
            <person name="Mattison A."/>
            <person name="Morishige D.T."/>
            <person name="Grimwood J."/>
            <person name="Schmutz J."/>
            <person name="Mullet J.E."/>
        </authorList>
    </citation>
    <scope>NUCLEOTIDE SEQUENCE [LARGE SCALE GENOMIC DNA]</scope>
    <source>
        <strain evidence="3">cv. BTx623</strain>
    </source>
</reference>
<evidence type="ECO:0000313" key="2">
    <source>
        <dbReference type="EMBL" id="OQU79783.1"/>
    </source>
</evidence>
<proteinExistence type="predicted"/>
<dbReference type="InParanoid" id="A0A1Z5R7P0"/>
<organism evidence="2 3">
    <name type="scientific">Sorghum bicolor</name>
    <name type="common">Sorghum</name>
    <name type="synonym">Sorghum vulgare</name>
    <dbReference type="NCBI Taxonomy" id="4558"/>
    <lineage>
        <taxon>Eukaryota</taxon>
        <taxon>Viridiplantae</taxon>
        <taxon>Streptophyta</taxon>
        <taxon>Embryophyta</taxon>
        <taxon>Tracheophyta</taxon>
        <taxon>Spermatophyta</taxon>
        <taxon>Magnoliopsida</taxon>
        <taxon>Liliopsida</taxon>
        <taxon>Poales</taxon>
        <taxon>Poaceae</taxon>
        <taxon>PACMAD clade</taxon>
        <taxon>Panicoideae</taxon>
        <taxon>Andropogonodae</taxon>
        <taxon>Andropogoneae</taxon>
        <taxon>Sorghinae</taxon>
        <taxon>Sorghum</taxon>
    </lineage>
</organism>
<dbReference type="Gene3D" id="3.80.10.10">
    <property type="entry name" value="Ribonuclease Inhibitor"/>
    <property type="match status" value="1"/>
</dbReference>
<evidence type="ECO:0000313" key="3">
    <source>
        <dbReference type="Proteomes" id="UP000000768"/>
    </source>
</evidence>
<reference evidence="2 3" key="1">
    <citation type="journal article" date="2009" name="Nature">
        <title>The Sorghum bicolor genome and the diversification of grasses.</title>
        <authorList>
            <person name="Paterson A.H."/>
            <person name="Bowers J.E."/>
            <person name="Bruggmann R."/>
            <person name="Dubchak I."/>
            <person name="Grimwood J."/>
            <person name="Gundlach H."/>
            <person name="Haberer G."/>
            <person name="Hellsten U."/>
            <person name="Mitros T."/>
            <person name="Poliakov A."/>
            <person name="Schmutz J."/>
            <person name="Spannagl M."/>
            <person name="Tang H."/>
            <person name="Wang X."/>
            <person name="Wicker T."/>
            <person name="Bharti A.K."/>
            <person name="Chapman J."/>
            <person name="Feltus F.A."/>
            <person name="Gowik U."/>
            <person name="Grigoriev I.V."/>
            <person name="Lyons E."/>
            <person name="Maher C.A."/>
            <person name="Martis M."/>
            <person name="Narechania A."/>
            <person name="Otillar R.P."/>
            <person name="Penning B.W."/>
            <person name="Salamov A.A."/>
            <person name="Wang Y."/>
            <person name="Zhang L."/>
            <person name="Carpita N.C."/>
            <person name="Freeling M."/>
            <person name="Gingle A.R."/>
            <person name="Hash C.T."/>
            <person name="Keller B."/>
            <person name="Klein P."/>
            <person name="Kresovich S."/>
            <person name="McCann M.C."/>
            <person name="Ming R."/>
            <person name="Peterson D.G."/>
            <person name="Mehboob-ur-Rahman"/>
            <person name="Ware D."/>
            <person name="Westhoff P."/>
            <person name="Mayer K.F."/>
            <person name="Messing J."/>
            <person name="Rokhsar D.S."/>
        </authorList>
    </citation>
    <scope>NUCLEOTIDE SEQUENCE [LARGE SCALE GENOMIC DNA]</scope>
    <source>
        <strain evidence="3">cv. BTx623</strain>
    </source>
</reference>
<dbReference type="ExpressionAtlas" id="A0A1Z5R7P0">
    <property type="expression patterns" value="baseline"/>
</dbReference>
<dbReference type="AlphaFoldDB" id="A0A1Z5R7P0"/>
<dbReference type="Proteomes" id="UP000000768">
    <property type="component" value="Chromosome 7"/>
</dbReference>
<dbReference type="Pfam" id="PF23622">
    <property type="entry name" value="LRR_At1g61320_AtMIF1"/>
    <property type="match status" value="1"/>
</dbReference>
<dbReference type="InterPro" id="IPR032675">
    <property type="entry name" value="LRR_dom_sf"/>
</dbReference>
<dbReference type="PANTHER" id="PTHR34145">
    <property type="entry name" value="OS02G0105600 PROTEIN"/>
    <property type="match status" value="1"/>
</dbReference>
<dbReference type="InterPro" id="IPR055357">
    <property type="entry name" value="LRR_At1g61320_AtMIF1"/>
</dbReference>
<dbReference type="InterPro" id="IPR036047">
    <property type="entry name" value="F-box-like_dom_sf"/>
</dbReference>
<keyword evidence="3" id="KW-1185">Reference proteome</keyword>
<feature type="domain" description="At1g61320/AtMIF1 LRR" evidence="1">
    <location>
        <begin position="103"/>
        <end position="480"/>
    </location>
</feature>
<gene>
    <name evidence="2" type="ORF">SORBI_3007G014000</name>
</gene>
<dbReference type="Gramene" id="OQU79783">
    <property type="protein sequence ID" value="OQU79783"/>
    <property type="gene ID" value="SORBI_3007G014000"/>
</dbReference>
<evidence type="ECO:0000259" key="1">
    <source>
        <dbReference type="Pfam" id="PF23622"/>
    </source>
</evidence>